<comment type="caution">
    <text evidence="1">The sequence shown here is derived from an EMBL/GenBank/DDBJ whole genome shotgun (WGS) entry which is preliminary data.</text>
</comment>
<dbReference type="AlphaFoldDB" id="E8KGC4"/>
<organism evidence="1 2">
    <name type="scientific">Actinobacillus ureae ATCC 25976</name>
    <dbReference type="NCBI Taxonomy" id="887324"/>
    <lineage>
        <taxon>Bacteria</taxon>
        <taxon>Pseudomonadati</taxon>
        <taxon>Pseudomonadota</taxon>
        <taxon>Gammaproteobacteria</taxon>
        <taxon>Pasteurellales</taxon>
        <taxon>Pasteurellaceae</taxon>
        <taxon>Actinobacillus</taxon>
    </lineage>
</organism>
<reference evidence="1 2" key="1">
    <citation type="submission" date="2011-01" db="EMBL/GenBank/DDBJ databases">
        <authorList>
            <person name="Muzny D."/>
            <person name="Qin X."/>
            <person name="Deng J."/>
            <person name="Jiang H."/>
            <person name="Liu Y."/>
            <person name="Qu J."/>
            <person name="Song X.-Z."/>
            <person name="Zhang L."/>
            <person name="Thornton R."/>
            <person name="Coyle M."/>
            <person name="Francisco L."/>
            <person name="Jackson L."/>
            <person name="Javaid M."/>
            <person name="Korchina V."/>
            <person name="Kovar C."/>
            <person name="Mata R."/>
            <person name="Mathew T."/>
            <person name="Ngo R."/>
            <person name="Nguyen L."/>
            <person name="Nguyen N."/>
            <person name="Okwuonu G."/>
            <person name="Ongeri F."/>
            <person name="Pham C."/>
            <person name="Simmons D."/>
            <person name="Wilczek-Boney K."/>
            <person name="Hale W."/>
            <person name="Jakkamsetti A."/>
            <person name="Pham P."/>
            <person name="Ruth R."/>
            <person name="San Lucas F."/>
            <person name="Warren J."/>
            <person name="Zhang J."/>
            <person name="Zhao Z."/>
            <person name="Zhou C."/>
            <person name="Zhu D."/>
            <person name="Lee S."/>
            <person name="Bess C."/>
            <person name="Blankenburg K."/>
            <person name="Forbes L."/>
            <person name="Fu Q."/>
            <person name="Gubbala S."/>
            <person name="Hirani K."/>
            <person name="Jayaseelan J.C."/>
            <person name="Lara F."/>
            <person name="Munidasa M."/>
            <person name="Palculict T."/>
            <person name="Patil S."/>
            <person name="Pu L.-L."/>
            <person name="Saada N."/>
            <person name="Tang L."/>
            <person name="Weissenberger G."/>
            <person name="Zhu Y."/>
            <person name="Hemphill L."/>
            <person name="Shang Y."/>
            <person name="Youmans B."/>
            <person name="Ayvaz T."/>
            <person name="Ross M."/>
            <person name="Santibanez J."/>
            <person name="Aqrawi P."/>
            <person name="Gross S."/>
            <person name="Joshi V."/>
            <person name="Fowler G."/>
            <person name="Nazareth L."/>
            <person name="Reid J."/>
            <person name="Worley K."/>
            <person name="Petrosino J."/>
            <person name="Highlander S."/>
            <person name="Gibbs R."/>
        </authorList>
    </citation>
    <scope>NUCLEOTIDE SEQUENCE [LARGE SCALE GENOMIC DNA]</scope>
    <source>
        <strain evidence="1 2">ATCC 25976</strain>
    </source>
</reference>
<protein>
    <submittedName>
        <fullName evidence="1">Uncharacterized protein</fullName>
    </submittedName>
</protein>
<dbReference type="Proteomes" id="UP000005467">
    <property type="component" value="Unassembled WGS sequence"/>
</dbReference>
<evidence type="ECO:0000313" key="2">
    <source>
        <dbReference type="Proteomes" id="UP000005467"/>
    </source>
</evidence>
<dbReference type="HOGENOM" id="CLU_2930754_0_0_6"/>
<accession>E8KGC4</accession>
<evidence type="ECO:0000313" key="1">
    <source>
        <dbReference type="EMBL" id="EFX92056.1"/>
    </source>
</evidence>
<gene>
    <name evidence="1" type="ORF">HMPREF0027_0891</name>
</gene>
<keyword evidence="2" id="KW-1185">Reference proteome</keyword>
<dbReference type="RefSeq" id="WP_005622463.1">
    <property type="nucleotide sequence ID" value="NZ_GL831080.1"/>
</dbReference>
<dbReference type="EMBL" id="AEVG01000059">
    <property type="protein sequence ID" value="EFX92056.1"/>
    <property type="molecule type" value="Genomic_DNA"/>
</dbReference>
<sequence length="60" mass="6940">MSTLGELAIKLRLDSVEFQQGLTRAEHKARKFADRAVQYLDNIEKTAKNINNATQFEFRI</sequence>
<name>E8KGC4_9PAST</name>
<proteinExistence type="predicted"/>